<gene>
    <name evidence="6" type="ORF">ENW66_01515</name>
</gene>
<dbReference type="PANTHER" id="PTHR42731:SF1">
    <property type="entry name" value="RADICAL SAM DOMAIN PROTEIN"/>
    <property type="match status" value="1"/>
</dbReference>
<reference evidence="6" key="1">
    <citation type="journal article" date="2020" name="mSystems">
        <title>Genome- and Community-Level Interaction Insights into Carbon Utilization and Element Cycling Functions of Hydrothermarchaeota in Hydrothermal Sediment.</title>
        <authorList>
            <person name="Zhou Z."/>
            <person name="Liu Y."/>
            <person name="Xu W."/>
            <person name="Pan J."/>
            <person name="Luo Z.H."/>
            <person name="Li M."/>
        </authorList>
    </citation>
    <scope>NUCLEOTIDE SEQUENCE [LARGE SCALE GENOMIC DNA]</scope>
    <source>
        <strain evidence="6">SpSt-87</strain>
    </source>
</reference>
<dbReference type="Pfam" id="PF04055">
    <property type="entry name" value="Radical_SAM"/>
    <property type="match status" value="1"/>
</dbReference>
<dbReference type="SUPFAM" id="SSF102114">
    <property type="entry name" value="Radical SAM enzymes"/>
    <property type="match status" value="1"/>
</dbReference>
<dbReference type="SFLD" id="SFLDG01082">
    <property type="entry name" value="B12-binding_domain_containing"/>
    <property type="match status" value="1"/>
</dbReference>
<protein>
    <submittedName>
        <fullName evidence="6">Radical SAM protein</fullName>
    </submittedName>
</protein>
<dbReference type="GO" id="GO:0046872">
    <property type="term" value="F:metal ion binding"/>
    <property type="evidence" value="ECO:0007669"/>
    <property type="project" value="UniProtKB-KW"/>
</dbReference>
<dbReference type="InterPro" id="IPR045784">
    <property type="entry name" value="Radical_SAM_N2"/>
</dbReference>
<dbReference type="AlphaFoldDB" id="A0A7C3RCB8"/>
<dbReference type="PANTHER" id="PTHR42731">
    <property type="entry name" value="SLL1084 PROTEIN"/>
    <property type="match status" value="1"/>
</dbReference>
<dbReference type="Pfam" id="PF19864">
    <property type="entry name" value="Radical_SAM_N2"/>
    <property type="match status" value="1"/>
</dbReference>
<dbReference type="Gene3D" id="3.20.20.70">
    <property type="entry name" value="Aldolase class I"/>
    <property type="match status" value="1"/>
</dbReference>
<organism evidence="6">
    <name type="scientific">Archaeoglobus fulgidus</name>
    <dbReference type="NCBI Taxonomy" id="2234"/>
    <lineage>
        <taxon>Archaea</taxon>
        <taxon>Methanobacteriati</taxon>
        <taxon>Methanobacteriota</taxon>
        <taxon>Archaeoglobi</taxon>
        <taxon>Archaeoglobales</taxon>
        <taxon>Archaeoglobaceae</taxon>
        <taxon>Archaeoglobus</taxon>
    </lineage>
</organism>
<dbReference type="SMART" id="SM00729">
    <property type="entry name" value="Elp3"/>
    <property type="match status" value="1"/>
</dbReference>
<evidence type="ECO:0000259" key="5">
    <source>
        <dbReference type="PROSITE" id="PS51918"/>
    </source>
</evidence>
<dbReference type="InterPro" id="IPR007197">
    <property type="entry name" value="rSAM"/>
</dbReference>
<dbReference type="InterPro" id="IPR006638">
    <property type="entry name" value="Elp3/MiaA/NifB-like_rSAM"/>
</dbReference>
<name>A0A7C3RCB8_ARCFL</name>
<dbReference type="GO" id="GO:0003824">
    <property type="term" value="F:catalytic activity"/>
    <property type="evidence" value="ECO:0007669"/>
    <property type="project" value="InterPro"/>
</dbReference>
<keyword evidence="3" id="KW-0408">Iron</keyword>
<proteinExistence type="predicted"/>
<keyword evidence="2" id="KW-0479">Metal-binding</keyword>
<evidence type="ECO:0000256" key="2">
    <source>
        <dbReference type="ARBA" id="ARBA00022723"/>
    </source>
</evidence>
<evidence type="ECO:0000256" key="3">
    <source>
        <dbReference type="ARBA" id="ARBA00023004"/>
    </source>
</evidence>
<comment type="caution">
    <text evidence="6">The sequence shown here is derived from an EMBL/GenBank/DDBJ whole genome shotgun (WGS) entry which is preliminary data.</text>
</comment>
<dbReference type="SFLD" id="SFLDS00029">
    <property type="entry name" value="Radical_SAM"/>
    <property type="match status" value="1"/>
</dbReference>
<evidence type="ECO:0000256" key="1">
    <source>
        <dbReference type="ARBA" id="ARBA00022691"/>
    </source>
</evidence>
<dbReference type="InterPro" id="IPR013785">
    <property type="entry name" value="Aldolase_TIM"/>
</dbReference>
<dbReference type="PROSITE" id="PS51918">
    <property type="entry name" value="RADICAL_SAM"/>
    <property type="match status" value="1"/>
</dbReference>
<feature type="domain" description="Radical SAM core" evidence="5">
    <location>
        <begin position="162"/>
        <end position="382"/>
    </location>
</feature>
<accession>A0A7C3RCB8</accession>
<keyword evidence="1" id="KW-0949">S-adenosyl-L-methionine</keyword>
<dbReference type="EMBL" id="DTLB01000007">
    <property type="protein sequence ID" value="HFW31621.1"/>
    <property type="molecule type" value="Genomic_DNA"/>
</dbReference>
<dbReference type="CDD" id="cd01335">
    <property type="entry name" value="Radical_SAM"/>
    <property type="match status" value="1"/>
</dbReference>
<keyword evidence="4" id="KW-0411">Iron-sulfur</keyword>
<evidence type="ECO:0000256" key="4">
    <source>
        <dbReference type="ARBA" id="ARBA00023014"/>
    </source>
</evidence>
<evidence type="ECO:0000313" key="6">
    <source>
        <dbReference type="EMBL" id="HFW31621.1"/>
    </source>
</evidence>
<dbReference type="InterPro" id="IPR058240">
    <property type="entry name" value="rSAM_sf"/>
</dbReference>
<dbReference type="GO" id="GO:0051536">
    <property type="term" value="F:iron-sulfur cluster binding"/>
    <property type="evidence" value="ECO:0007669"/>
    <property type="project" value="UniProtKB-KW"/>
</dbReference>
<sequence>MKRVALVYPNRYVGGIANIGLQYIYAKINESDAICERFYADVFDGLRSVETTTPLSDFDVALFSLQYEMDYFKAVEILKKSGFKGLKIAGGPCVMENPLPLMDYFDAFFIGEVEGYVEELIRARTPEELSGIPGVFTGREDKVRRVYSRLDRHMDRQIIGEGAYGRCFLLEIGRGCVRRCRFCIVRQLYFPPRWRSRDFLPEVEEKKVAIIAPSPSDHPEFRDIVQRYVDEGKEVSPSSVRADTLDEELADLLKRAGVRTLTIAPETVSEKLQEVINKGIGEEDVIGAAEIASTRFEKVKLYYMVGLPGEEFEDVKAIVEQSLKVKSFVKRVEISVNPLVPKPHTPLQWIGFGGKENLKDGLTELKKKLDYLRKETKKAGIEAKISGFREFAIQTILSRGDRKVAAIFEGASYRKFEEYLQPLNPELPLPWDFIDHGYRKSTLLKEYEKIKKIL</sequence>